<dbReference type="KEGG" id="ntd:EGO55_11675"/>
<comment type="caution">
    <text evidence="1">The sequence shown here is derived from an EMBL/GenBank/DDBJ whole genome shotgun (WGS) entry which is preliminary data.</text>
</comment>
<dbReference type="AlphaFoldDB" id="U2YLA9"/>
<evidence type="ECO:0000313" key="2">
    <source>
        <dbReference type="Proteomes" id="UP000016568"/>
    </source>
</evidence>
<dbReference type="RefSeq" id="WP_021690078.1">
    <property type="nucleotide sequence ID" value="NZ_BASZ01000005.1"/>
</dbReference>
<accession>U2YLA9</accession>
<keyword evidence="2" id="KW-1185">Reference proteome</keyword>
<organism evidence="1 2">
    <name type="scientific">Caenibius tardaugens NBRC 16725</name>
    <dbReference type="NCBI Taxonomy" id="1219035"/>
    <lineage>
        <taxon>Bacteria</taxon>
        <taxon>Pseudomonadati</taxon>
        <taxon>Pseudomonadota</taxon>
        <taxon>Alphaproteobacteria</taxon>
        <taxon>Sphingomonadales</taxon>
        <taxon>Erythrobacteraceae</taxon>
        <taxon>Caenibius</taxon>
    </lineage>
</organism>
<dbReference type="Proteomes" id="UP000016568">
    <property type="component" value="Unassembled WGS sequence"/>
</dbReference>
<evidence type="ECO:0000313" key="1">
    <source>
        <dbReference type="EMBL" id="GAD49172.1"/>
    </source>
</evidence>
<dbReference type="EMBL" id="BASZ01000005">
    <property type="protein sequence ID" value="GAD49172.1"/>
    <property type="molecule type" value="Genomic_DNA"/>
</dbReference>
<protein>
    <submittedName>
        <fullName evidence="1">Uncharacterized protein</fullName>
    </submittedName>
</protein>
<name>U2YLA9_9SPHN</name>
<dbReference type="OrthoDB" id="8456741at2"/>
<reference evidence="1 2" key="1">
    <citation type="submission" date="2013-09" db="EMBL/GenBank/DDBJ databases">
        <title>Whole genome shotgun sequence of Novosphingobium tardaugens NBRC 16725.</title>
        <authorList>
            <person name="Isaki S."/>
            <person name="Hosoyama A."/>
            <person name="Tsuchikane K."/>
            <person name="Katsumata H."/>
            <person name="Ando Y."/>
            <person name="Yamazaki S."/>
            <person name="Fujita N."/>
        </authorList>
    </citation>
    <scope>NUCLEOTIDE SEQUENCE [LARGE SCALE GENOMIC DNA]</scope>
    <source>
        <strain evidence="1 2">NBRC 16725</strain>
    </source>
</reference>
<proteinExistence type="predicted"/>
<dbReference type="eggNOG" id="ENOG5032CQE">
    <property type="taxonomic scope" value="Bacteria"/>
</dbReference>
<gene>
    <name evidence="1" type="ORF">NT2_05_00930</name>
</gene>
<sequence length="266" mass="29833">MAEITDPALELAELCDRLNVEVRMQGDAFLAEAFEVDPWSSEFFQIVSSIGQRIVALSSILDNLNGNPVVIRGAQDHLFQINQAFHLNSFTRPWIGTGQKFVGPEHSSPIRMLSMAMPAEYRYPKLTGEEALELIQLVDQLLEWLKEHQLNERDFIRESLIEGLENFLFRLNKLHWFGWGYSIESLRDVILAYVTLERGLDEAANPDASALLRKTASTLQKIFAYAGVVKEAFETSDWLIGAARIVLKTGTGPAVGYVAGFLTSID</sequence>